<dbReference type="EMBL" id="JADWDJ010000013">
    <property type="protein sequence ID" value="KAG5271642.1"/>
    <property type="molecule type" value="Genomic_DNA"/>
</dbReference>
<feature type="region of interest" description="Disordered" evidence="9">
    <location>
        <begin position="195"/>
        <end position="225"/>
    </location>
</feature>
<dbReference type="AlphaFoldDB" id="A0AAV6GE51"/>
<accession>A0AAV6GE51</accession>
<keyword evidence="6" id="KW-0238">DNA-binding</keyword>
<comment type="similarity">
    <text evidence="2">Belongs to the ATXN1 family.</text>
</comment>
<feature type="compositionally biased region" description="Basic residues" evidence="9">
    <location>
        <begin position="199"/>
        <end position="210"/>
    </location>
</feature>
<dbReference type="Proteomes" id="UP000823561">
    <property type="component" value="Chromosome 13"/>
</dbReference>
<evidence type="ECO:0000313" key="11">
    <source>
        <dbReference type="EMBL" id="KAG5271642.1"/>
    </source>
</evidence>
<comment type="caution">
    <text evidence="11">The sequence shown here is derived from an EMBL/GenBank/DDBJ whole genome shotgun (WGS) entry which is preliminary data.</text>
</comment>
<feature type="region of interest" description="Disordered" evidence="9">
    <location>
        <begin position="733"/>
        <end position="863"/>
    </location>
</feature>
<dbReference type="SMART" id="SM00536">
    <property type="entry name" value="AXH"/>
    <property type="match status" value="1"/>
</dbReference>
<reference evidence="11" key="1">
    <citation type="submission" date="2020-10" db="EMBL/GenBank/DDBJ databases">
        <title>Chromosome-scale genome assembly of the Allis shad, Alosa alosa.</title>
        <authorList>
            <person name="Margot Z."/>
            <person name="Christophe K."/>
            <person name="Cabau C."/>
            <person name="Louis A."/>
            <person name="Berthelot C."/>
            <person name="Parey E."/>
            <person name="Roest Crollius H."/>
            <person name="Montfort J."/>
            <person name="Robinson-Rechavi M."/>
            <person name="Bucao C."/>
            <person name="Bouchez O."/>
            <person name="Gislard M."/>
            <person name="Lluch J."/>
            <person name="Milhes M."/>
            <person name="Lampietro C."/>
            <person name="Lopez Roques C."/>
            <person name="Donnadieu C."/>
            <person name="Braasch I."/>
            <person name="Desvignes T."/>
            <person name="Postlethwait J."/>
            <person name="Bobe J."/>
            <person name="Guiguen Y."/>
        </authorList>
    </citation>
    <scope>NUCLEOTIDE SEQUENCE</scope>
    <source>
        <strain evidence="11">M-15738</strain>
        <tissue evidence="11">Blood</tissue>
    </source>
</reference>
<evidence type="ECO:0000256" key="8">
    <source>
        <dbReference type="ARBA" id="ARBA00023242"/>
    </source>
</evidence>
<dbReference type="PROSITE" id="PS51148">
    <property type="entry name" value="AXH"/>
    <property type="match status" value="1"/>
</dbReference>
<dbReference type="GO" id="GO:0005634">
    <property type="term" value="C:nucleus"/>
    <property type="evidence" value="ECO:0007669"/>
    <property type="project" value="UniProtKB-SubCell"/>
</dbReference>
<dbReference type="Pfam" id="PF12547">
    <property type="entry name" value="ATXN-1_C"/>
    <property type="match status" value="1"/>
</dbReference>
<dbReference type="InterPro" id="IPR036096">
    <property type="entry name" value="Ataxin_AXH_dom_sf"/>
</dbReference>
<evidence type="ECO:0000256" key="9">
    <source>
        <dbReference type="SAM" id="MobiDB-lite"/>
    </source>
</evidence>
<sequence>MKSSQERGNECLPPKKRELLVLEERALAAVGESQRGENLAWLASVASMASMAPVGGSQGNSSGGNGTVESQSPSHEILSMVTEFHPSFSTPSSSSLSLSSSSSYTFSSSTTSMSRGVGAGVPQSAGQPTVLSTGLAQPAGTVQYAPLPQNLQLIGPYTGYISSQVLPSAASPAGQHPRPQTEAYVTAVVSQAASNGDHHHLHHHHHHPQQHHQQQQQHQQQQPGLGAATLAVSGGVTSPVPQLTQPSTQCIQLDGSSLGVSVSSPTGQLPLHLHPHNATVLTPHTLTLGTSQLLVHYADAPQAKLADGGQSREIYNGEIVETTGVGRHAAAGGVLKVATVPHDNDQRSQAHGMSLAARTQVLLPAEYQDSTGLHTSLMLVPSSAADLQRSLGKDLSGLPRAEKGGICVGKPISRDSRDSRGSTLSLSSLESLASPAPTLSPHALLQTTHASTQEMAAAGIYSATPLPIIGYISGGASQQHGGYHGNLTQHLLISGSPSLLIPVSTGPGPGESEHTARAIVTAPSAVVTVSSSSHQASVAQAPPLATAAHAYVSPIPVATAALPDPGAAALSDGQQNQHMVQVSPQQAHVVQLPPQPAAAAAPVSPSASLPPYFMRGSIIQLADGELKRVEDLKTEDFIQSAEVSGDLKIDSSTVERIDCSQTPDVVVIQFSVGEHKAQVRVEVLVEYPFFVFGQGWSSCSPDKTTQLLELSCAKLSVGDVCISLTLRSVRNGSLRKEQTTEPVGTNSAKPAKVGGPPRDHEAPREGLANGPRLVSQRAPGSSGPGGEPAAGGGEQQQHVRTIQIHQTLVENGRTGEPKVVSAPLESAGAPERPTASRKRRWSAPENREAERLYEETPPTSTLPKLAFIPQEVKISIEGRSSTGR</sequence>
<evidence type="ECO:0000313" key="12">
    <source>
        <dbReference type="Proteomes" id="UP000823561"/>
    </source>
</evidence>
<feature type="compositionally biased region" description="Low complexity" evidence="9">
    <location>
        <begin position="421"/>
        <end position="437"/>
    </location>
</feature>
<keyword evidence="5" id="KW-0805">Transcription regulation</keyword>
<dbReference type="Pfam" id="PF08517">
    <property type="entry name" value="AXH"/>
    <property type="match status" value="1"/>
</dbReference>
<dbReference type="PANTHER" id="PTHR13392:SF5">
    <property type="entry name" value="ATAXIN-1"/>
    <property type="match status" value="1"/>
</dbReference>
<proteinExistence type="inferred from homology"/>
<feature type="compositionally biased region" description="Gly residues" evidence="9">
    <location>
        <begin position="56"/>
        <end position="66"/>
    </location>
</feature>
<evidence type="ECO:0000256" key="2">
    <source>
        <dbReference type="ARBA" id="ARBA00007348"/>
    </source>
</evidence>
<comment type="subcellular location">
    <subcellularLocation>
        <location evidence="1">Nucleus</location>
    </subcellularLocation>
</comment>
<feature type="compositionally biased region" description="Low complexity" evidence="9">
    <location>
        <begin position="89"/>
        <end position="114"/>
    </location>
</feature>
<keyword evidence="7" id="KW-0804">Transcription</keyword>
<dbReference type="InterPro" id="IPR003652">
    <property type="entry name" value="Ataxin_AXH_dom"/>
</dbReference>
<gene>
    <name evidence="11" type="ORF">AALO_G00182290</name>
</gene>
<protein>
    <recommendedName>
        <fullName evidence="10">AXH domain-containing protein</fullName>
    </recommendedName>
</protein>
<evidence type="ECO:0000256" key="6">
    <source>
        <dbReference type="ARBA" id="ARBA00023125"/>
    </source>
</evidence>
<keyword evidence="4" id="KW-0597">Phosphoprotein</keyword>
<evidence type="ECO:0000256" key="5">
    <source>
        <dbReference type="ARBA" id="ARBA00023015"/>
    </source>
</evidence>
<feature type="compositionally biased region" description="Gly residues" evidence="9">
    <location>
        <begin position="782"/>
        <end position="794"/>
    </location>
</feature>
<dbReference type="PANTHER" id="PTHR13392">
    <property type="entry name" value="ATAXIN 1"/>
    <property type="match status" value="1"/>
</dbReference>
<feature type="region of interest" description="Disordered" evidence="9">
    <location>
        <begin position="406"/>
        <end position="437"/>
    </location>
</feature>
<dbReference type="GO" id="GO:0003677">
    <property type="term" value="F:DNA binding"/>
    <property type="evidence" value="ECO:0007669"/>
    <property type="project" value="UniProtKB-KW"/>
</dbReference>
<dbReference type="GO" id="GO:0003723">
    <property type="term" value="F:RNA binding"/>
    <property type="evidence" value="ECO:0007669"/>
    <property type="project" value="InterPro"/>
</dbReference>
<evidence type="ECO:0000256" key="4">
    <source>
        <dbReference type="ARBA" id="ARBA00022553"/>
    </source>
</evidence>
<organism evidence="11 12">
    <name type="scientific">Alosa alosa</name>
    <name type="common">allis shad</name>
    <dbReference type="NCBI Taxonomy" id="278164"/>
    <lineage>
        <taxon>Eukaryota</taxon>
        <taxon>Metazoa</taxon>
        <taxon>Chordata</taxon>
        <taxon>Craniata</taxon>
        <taxon>Vertebrata</taxon>
        <taxon>Euteleostomi</taxon>
        <taxon>Actinopterygii</taxon>
        <taxon>Neopterygii</taxon>
        <taxon>Teleostei</taxon>
        <taxon>Clupei</taxon>
        <taxon>Clupeiformes</taxon>
        <taxon>Clupeoidei</taxon>
        <taxon>Clupeidae</taxon>
        <taxon>Alosa</taxon>
    </lineage>
</organism>
<dbReference type="SUPFAM" id="SSF102031">
    <property type="entry name" value="AXH domain"/>
    <property type="match status" value="1"/>
</dbReference>
<feature type="compositionally biased region" description="Basic and acidic residues" evidence="9">
    <location>
        <begin position="845"/>
        <end position="854"/>
    </location>
</feature>
<feature type="domain" description="AXH" evidence="10">
    <location>
        <begin position="601"/>
        <end position="732"/>
    </location>
</feature>
<dbReference type="InterPro" id="IPR043404">
    <property type="entry name" value="ATAXIN1-like"/>
</dbReference>
<feature type="compositionally biased region" description="Low complexity" evidence="9">
    <location>
        <begin position="211"/>
        <end position="222"/>
    </location>
</feature>
<dbReference type="GO" id="GO:0000122">
    <property type="term" value="P:negative regulation of transcription by RNA polymerase II"/>
    <property type="evidence" value="ECO:0007669"/>
    <property type="project" value="TreeGrafter"/>
</dbReference>
<keyword evidence="8" id="KW-0539">Nucleus</keyword>
<keyword evidence="12" id="KW-1185">Reference proteome</keyword>
<name>A0AAV6GE51_9TELE</name>
<feature type="compositionally biased region" description="Polar residues" evidence="9">
    <location>
        <begin position="798"/>
        <end position="809"/>
    </location>
</feature>
<evidence type="ECO:0000256" key="3">
    <source>
        <dbReference type="ARBA" id="ARBA00022491"/>
    </source>
</evidence>
<feature type="region of interest" description="Disordered" evidence="9">
    <location>
        <begin position="89"/>
        <end position="125"/>
    </location>
</feature>
<keyword evidence="3" id="KW-0678">Repressor</keyword>
<dbReference type="InterPro" id="IPR020997">
    <property type="entry name" value="Ataxin-1_N"/>
</dbReference>
<evidence type="ECO:0000259" key="10">
    <source>
        <dbReference type="PROSITE" id="PS51148"/>
    </source>
</evidence>
<evidence type="ECO:0000256" key="1">
    <source>
        <dbReference type="ARBA" id="ARBA00004123"/>
    </source>
</evidence>
<feature type="region of interest" description="Disordered" evidence="9">
    <location>
        <begin position="54"/>
        <end position="74"/>
    </location>
</feature>
<evidence type="ECO:0000256" key="7">
    <source>
        <dbReference type="ARBA" id="ARBA00023163"/>
    </source>
</evidence>
<dbReference type="GO" id="GO:0007399">
    <property type="term" value="P:nervous system development"/>
    <property type="evidence" value="ECO:0007669"/>
    <property type="project" value="TreeGrafter"/>
</dbReference>